<feature type="non-terminal residue" evidence="1">
    <location>
        <position position="1"/>
    </location>
</feature>
<comment type="caution">
    <text evidence="1">The sequence shown here is derived from an EMBL/GenBank/DDBJ whole genome shotgun (WGS) entry which is preliminary data.</text>
</comment>
<organism evidence="1 2">
    <name type="scientific">Auxenochlorella protothecoides</name>
    <name type="common">Green microalga</name>
    <name type="synonym">Chlorella protothecoides</name>
    <dbReference type="NCBI Taxonomy" id="3075"/>
    <lineage>
        <taxon>Eukaryota</taxon>
        <taxon>Viridiplantae</taxon>
        <taxon>Chlorophyta</taxon>
        <taxon>core chlorophytes</taxon>
        <taxon>Trebouxiophyceae</taxon>
        <taxon>Chlorellales</taxon>
        <taxon>Chlorellaceae</taxon>
        <taxon>Auxenochlorella</taxon>
    </lineage>
</organism>
<gene>
    <name evidence="1" type="ORF">APUTEX25_004871</name>
</gene>
<evidence type="ECO:0000313" key="1">
    <source>
        <dbReference type="EMBL" id="RMZ53383.1"/>
    </source>
</evidence>
<evidence type="ECO:0000313" key="2">
    <source>
        <dbReference type="Proteomes" id="UP000279271"/>
    </source>
</evidence>
<proteinExistence type="predicted"/>
<dbReference type="Proteomes" id="UP000279271">
    <property type="component" value="Unassembled WGS sequence"/>
</dbReference>
<name>A0A3M7KS85_AUXPR</name>
<dbReference type="EMBL" id="QOKY01000198">
    <property type="protein sequence ID" value="RMZ53383.1"/>
    <property type="molecule type" value="Genomic_DNA"/>
</dbReference>
<dbReference type="AlphaFoldDB" id="A0A3M7KS85"/>
<protein>
    <submittedName>
        <fullName evidence="1">Uncharacterized protein</fullName>
    </submittedName>
</protein>
<reference evidence="2" key="1">
    <citation type="journal article" date="2018" name="Algal Res.">
        <title>Characterization of plant carbon substrate utilization by Auxenochlorella protothecoides.</title>
        <authorList>
            <person name="Vogler B.W."/>
            <person name="Starkenburg S.R."/>
            <person name="Sudasinghe N."/>
            <person name="Schambach J.Y."/>
            <person name="Rollin J.A."/>
            <person name="Pattathil S."/>
            <person name="Barry A.N."/>
        </authorList>
    </citation>
    <scope>NUCLEOTIDE SEQUENCE [LARGE SCALE GENOMIC DNA]</scope>
    <source>
        <strain evidence="2">UTEX 25</strain>
    </source>
</reference>
<accession>A0A3M7KS85</accession>
<sequence length="258" mass="29635">RRKEPPLHKQGSPQVALMTFLRGESRKHRTAFNCENRRPDRNWTAKAYFHCARGADLPTVTARVTEIAGFEVNGAKYSGTSNFRISTPKFRADMAVAHRGQAHPAHSENGVGGLSNFPFSTTTLVTARSTDNQRLRPTDEVREVSIKTGCQHEFVIEMLQQRKTDTIIIYRHTPHAGHDEDTRQWPRLSPWLMDKLAELLKANSRFSTKDLTLVIQDIVRREMGWPERKKLQPAVFLDLLRDFPDRSRDYHASYQDIA</sequence>